<name>A0A450XFZ7_9GAMM</name>
<evidence type="ECO:0000256" key="2">
    <source>
        <dbReference type="SAM" id="Phobius"/>
    </source>
</evidence>
<keyword evidence="2" id="KW-0812">Transmembrane</keyword>
<proteinExistence type="predicted"/>
<feature type="transmembrane region" description="Helical" evidence="2">
    <location>
        <begin position="108"/>
        <end position="128"/>
    </location>
</feature>
<organism evidence="3">
    <name type="scientific">Candidatus Kentrum sp. MB</name>
    <dbReference type="NCBI Taxonomy" id="2138164"/>
    <lineage>
        <taxon>Bacteria</taxon>
        <taxon>Pseudomonadati</taxon>
        <taxon>Pseudomonadota</taxon>
        <taxon>Gammaproteobacteria</taxon>
        <taxon>Candidatus Kentrum</taxon>
    </lineage>
</organism>
<gene>
    <name evidence="3" type="ORF">BECKMB1821G_GA0114241_10348</name>
</gene>
<keyword evidence="1" id="KW-0175">Coiled coil</keyword>
<accession>A0A450XFZ7</accession>
<dbReference type="Gene3D" id="1.20.5.300">
    <property type="match status" value="1"/>
</dbReference>
<keyword evidence="2" id="KW-1133">Transmembrane helix</keyword>
<feature type="coiled-coil region" evidence="1">
    <location>
        <begin position="22"/>
        <end position="74"/>
    </location>
</feature>
<reference evidence="3" key="1">
    <citation type="submission" date="2019-02" db="EMBL/GenBank/DDBJ databases">
        <authorList>
            <person name="Gruber-Vodicka R. H."/>
            <person name="Seah K. B. B."/>
        </authorList>
    </citation>
    <scope>NUCLEOTIDE SEQUENCE</scope>
    <source>
        <strain evidence="3">BECK_BZ197</strain>
    </source>
</reference>
<dbReference type="AlphaFoldDB" id="A0A450XFZ7"/>
<evidence type="ECO:0000256" key="1">
    <source>
        <dbReference type="SAM" id="Coils"/>
    </source>
</evidence>
<keyword evidence="2" id="KW-0472">Membrane</keyword>
<protein>
    <submittedName>
        <fullName evidence="3">Uncharacterized protein</fullName>
    </submittedName>
</protein>
<evidence type="ECO:0000313" key="3">
    <source>
        <dbReference type="EMBL" id="VFK28178.1"/>
    </source>
</evidence>
<sequence length="133" mass="15696">MNAPARDMSPTVVPINPSVAYEMEIRERIVRVEEELKNQRELMKLGFEQMDKRLEQMDKRIDDQREATKLLAEQIDKRFDQVDKRFEDQREAMKHGFEQMDKRFKQTFAFVTTAALIAGALISAFNYLHVSQQ</sequence>
<dbReference type="EMBL" id="CAADFO010000034">
    <property type="protein sequence ID" value="VFK28178.1"/>
    <property type="molecule type" value="Genomic_DNA"/>
</dbReference>